<protein>
    <submittedName>
        <fullName evidence="6">NADPH dehydrogenase</fullName>
    </submittedName>
</protein>
<dbReference type="Gene3D" id="3.20.20.70">
    <property type="entry name" value="Aldolase class I"/>
    <property type="match status" value="1"/>
</dbReference>
<dbReference type="GO" id="GO:0016491">
    <property type="term" value="F:oxidoreductase activity"/>
    <property type="evidence" value="ECO:0007669"/>
    <property type="project" value="UniProtKB-KW"/>
</dbReference>
<evidence type="ECO:0000256" key="4">
    <source>
        <dbReference type="ARBA" id="ARBA00023002"/>
    </source>
</evidence>
<evidence type="ECO:0000256" key="3">
    <source>
        <dbReference type="ARBA" id="ARBA00022643"/>
    </source>
</evidence>
<feature type="domain" description="NADH:flavin oxidoreductase/NADH oxidase N-terminal" evidence="5">
    <location>
        <begin position="8"/>
        <end position="362"/>
    </location>
</feature>
<evidence type="ECO:0000256" key="2">
    <source>
        <dbReference type="ARBA" id="ARBA00022630"/>
    </source>
</evidence>
<evidence type="ECO:0000313" key="7">
    <source>
        <dbReference type="Proteomes" id="UP001174691"/>
    </source>
</evidence>
<accession>A0AA38S479</accession>
<dbReference type="PANTHER" id="PTHR43656">
    <property type="entry name" value="BINDING OXIDOREDUCTASE, PUTATIVE (AFU_ORTHOLOGUE AFUA_2G08260)-RELATED"/>
    <property type="match status" value="1"/>
</dbReference>
<comment type="caution">
    <text evidence="6">The sequence shown here is derived from an EMBL/GenBank/DDBJ whole genome shotgun (WGS) entry which is preliminary data.</text>
</comment>
<reference evidence="6" key="1">
    <citation type="submission" date="2022-07" db="EMBL/GenBank/DDBJ databases">
        <title>Fungi with potential for degradation of polypropylene.</title>
        <authorList>
            <person name="Gostincar C."/>
        </authorList>
    </citation>
    <scope>NUCLEOTIDE SEQUENCE</scope>
    <source>
        <strain evidence="6">EXF-13287</strain>
    </source>
</reference>
<dbReference type="InterPro" id="IPR013785">
    <property type="entry name" value="Aldolase_TIM"/>
</dbReference>
<organism evidence="6 7">
    <name type="scientific">Coniochaeta hoffmannii</name>
    <dbReference type="NCBI Taxonomy" id="91930"/>
    <lineage>
        <taxon>Eukaryota</taxon>
        <taxon>Fungi</taxon>
        <taxon>Dikarya</taxon>
        <taxon>Ascomycota</taxon>
        <taxon>Pezizomycotina</taxon>
        <taxon>Sordariomycetes</taxon>
        <taxon>Sordariomycetidae</taxon>
        <taxon>Coniochaetales</taxon>
        <taxon>Coniochaetaceae</taxon>
        <taxon>Coniochaeta</taxon>
    </lineage>
</organism>
<dbReference type="GO" id="GO:0010181">
    <property type="term" value="F:FMN binding"/>
    <property type="evidence" value="ECO:0007669"/>
    <property type="project" value="InterPro"/>
</dbReference>
<proteinExistence type="inferred from homology"/>
<dbReference type="SUPFAM" id="SSF51395">
    <property type="entry name" value="FMN-linked oxidoreductases"/>
    <property type="match status" value="1"/>
</dbReference>
<keyword evidence="3" id="KW-0288">FMN</keyword>
<name>A0AA38S479_9PEZI</name>
<keyword evidence="2" id="KW-0285">Flavoprotein</keyword>
<dbReference type="PANTHER" id="PTHR43656:SF2">
    <property type="entry name" value="BINDING OXIDOREDUCTASE, PUTATIVE (AFU_ORTHOLOGUE AFUA_2G08260)-RELATED"/>
    <property type="match status" value="1"/>
</dbReference>
<dbReference type="Proteomes" id="UP001174691">
    <property type="component" value="Unassembled WGS sequence"/>
</dbReference>
<comment type="similarity">
    <text evidence="1">Belongs to the NADH:flavin oxidoreductase/NADH oxidase family.</text>
</comment>
<dbReference type="Pfam" id="PF00724">
    <property type="entry name" value="Oxidored_FMN"/>
    <property type="match status" value="1"/>
</dbReference>
<evidence type="ECO:0000313" key="6">
    <source>
        <dbReference type="EMBL" id="KAJ9155834.1"/>
    </source>
</evidence>
<evidence type="ECO:0000259" key="5">
    <source>
        <dbReference type="Pfam" id="PF00724"/>
    </source>
</evidence>
<sequence>MAVKDLKLAQPITLPCGLTLPNRLVKAAMTEQLADKEHLPSDAFNTVYRAWAEGGWGMVLTGNVQVNTTYLGGPEDTAVNPSVPEARLLETWKAWARASAGTPTVMQINHPGRQSPYGAGNRGFFEKNLAPSAVPLRLGDGIMQRVASALVFGTPREMTVPEIRETVAQFAGAARLAAQAGFAGVQVHAAHGYLLAQFLSAESNRRTDEYGGSPRKQARIVVEVIRAIREATPEGFCVGIKLNSVDHQSAQALADCMLQLEEIRRAGVDFLEISGGTYENPSMFLGTVEAVALEKPTKPSTREAFFLEFSKAIREKFRDIPLVVTGGFRTRRGMEAALEDDACDMIGIGRPAVLNPSLPKNIIFNGEVKDEDAKLYARRIEAPWITKKIGGRAVGAGVESMWYSKQMRNMKPETA</sequence>
<keyword evidence="4" id="KW-0560">Oxidoreductase</keyword>
<dbReference type="AlphaFoldDB" id="A0AA38S479"/>
<keyword evidence="7" id="KW-1185">Reference proteome</keyword>
<evidence type="ECO:0000256" key="1">
    <source>
        <dbReference type="ARBA" id="ARBA00005979"/>
    </source>
</evidence>
<dbReference type="InterPro" id="IPR051799">
    <property type="entry name" value="NADH_flavin_oxidoreductase"/>
</dbReference>
<gene>
    <name evidence="6" type="ORF">NKR19_g4354</name>
</gene>
<dbReference type="InterPro" id="IPR001155">
    <property type="entry name" value="OxRdtase_FMN_N"/>
</dbReference>
<dbReference type="CDD" id="cd04733">
    <property type="entry name" value="OYE_like_2_FMN"/>
    <property type="match status" value="1"/>
</dbReference>
<dbReference type="EMBL" id="JANBVN010000054">
    <property type="protein sequence ID" value="KAJ9155834.1"/>
    <property type="molecule type" value="Genomic_DNA"/>
</dbReference>